<dbReference type="InterPro" id="IPR039426">
    <property type="entry name" value="TonB-dep_rcpt-like"/>
</dbReference>
<dbReference type="InterPro" id="IPR023997">
    <property type="entry name" value="TonB-dep_OMP_SusC/RagA_CS"/>
</dbReference>
<dbReference type="PROSITE" id="PS52016">
    <property type="entry name" value="TONB_DEPENDENT_REC_3"/>
    <property type="match status" value="1"/>
</dbReference>
<dbReference type="Pfam" id="PF07715">
    <property type="entry name" value="Plug"/>
    <property type="match status" value="1"/>
</dbReference>
<evidence type="ECO:0000313" key="12">
    <source>
        <dbReference type="EMBL" id="GGF42157.1"/>
    </source>
</evidence>
<evidence type="ECO:0000256" key="7">
    <source>
        <dbReference type="ARBA" id="ARBA00023237"/>
    </source>
</evidence>
<comment type="similarity">
    <text evidence="8 9">Belongs to the TonB-dependent receptor family.</text>
</comment>
<keyword evidence="5 9" id="KW-0798">TonB box</keyword>
<accession>A0ABQ1V774</accession>
<proteinExistence type="inferred from homology"/>
<evidence type="ECO:0000259" key="11">
    <source>
        <dbReference type="Pfam" id="PF07715"/>
    </source>
</evidence>
<evidence type="ECO:0000256" key="8">
    <source>
        <dbReference type="PROSITE-ProRule" id="PRU01360"/>
    </source>
</evidence>
<gene>
    <name evidence="12" type="ORF">GCM10011339_33330</name>
</gene>
<feature type="domain" description="TonB-dependent receptor-like beta-barrel" evidence="10">
    <location>
        <begin position="394"/>
        <end position="844"/>
    </location>
</feature>
<dbReference type="Proteomes" id="UP000647339">
    <property type="component" value="Unassembled WGS sequence"/>
</dbReference>
<evidence type="ECO:0000256" key="5">
    <source>
        <dbReference type="ARBA" id="ARBA00023077"/>
    </source>
</evidence>
<dbReference type="InterPro" id="IPR036942">
    <property type="entry name" value="Beta-barrel_TonB_sf"/>
</dbReference>
<dbReference type="InterPro" id="IPR037066">
    <property type="entry name" value="Plug_dom_sf"/>
</dbReference>
<evidence type="ECO:0000256" key="6">
    <source>
        <dbReference type="ARBA" id="ARBA00023136"/>
    </source>
</evidence>
<dbReference type="Gene3D" id="2.170.130.10">
    <property type="entry name" value="TonB-dependent receptor, plug domain"/>
    <property type="match status" value="1"/>
</dbReference>
<evidence type="ECO:0000256" key="3">
    <source>
        <dbReference type="ARBA" id="ARBA00022452"/>
    </source>
</evidence>
<evidence type="ECO:0000259" key="10">
    <source>
        <dbReference type="Pfam" id="PF00593"/>
    </source>
</evidence>
<evidence type="ECO:0000313" key="13">
    <source>
        <dbReference type="Proteomes" id="UP000647339"/>
    </source>
</evidence>
<comment type="caution">
    <text evidence="12">The sequence shown here is derived from an EMBL/GenBank/DDBJ whole genome shotgun (WGS) entry which is preliminary data.</text>
</comment>
<name>A0ABQ1V774_9BACT</name>
<evidence type="ECO:0000256" key="9">
    <source>
        <dbReference type="RuleBase" id="RU003357"/>
    </source>
</evidence>
<dbReference type="NCBIfam" id="TIGR04057">
    <property type="entry name" value="SusC_RagA_signa"/>
    <property type="match status" value="1"/>
</dbReference>
<dbReference type="Gene3D" id="2.40.170.20">
    <property type="entry name" value="TonB-dependent receptor, beta-barrel domain"/>
    <property type="match status" value="1"/>
</dbReference>
<dbReference type="Pfam" id="PF13715">
    <property type="entry name" value="CarbopepD_reg_2"/>
    <property type="match status" value="1"/>
</dbReference>
<dbReference type="Gene3D" id="2.60.40.1120">
    <property type="entry name" value="Carboxypeptidase-like, regulatory domain"/>
    <property type="match status" value="1"/>
</dbReference>
<evidence type="ECO:0000256" key="1">
    <source>
        <dbReference type="ARBA" id="ARBA00004571"/>
    </source>
</evidence>
<keyword evidence="7 8" id="KW-0998">Cell outer membrane</keyword>
<dbReference type="InterPro" id="IPR012910">
    <property type="entry name" value="Plug_dom"/>
</dbReference>
<organism evidence="12 13">
    <name type="scientific">Echinicola rosea</name>
    <dbReference type="NCBI Taxonomy" id="1807691"/>
    <lineage>
        <taxon>Bacteria</taxon>
        <taxon>Pseudomonadati</taxon>
        <taxon>Bacteroidota</taxon>
        <taxon>Cytophagia</taxon>
        <taxon>Cytophagales</taxon>
        <taxon>Cyclobacteriaceae</taxon>
        <taxon>Echinicola</taxon>
    </lineage>
</organism>
<protein>
    <submittedName>
        <fullName evidence="12">SusC/RagA family TonB-linked outer membrane protein</fullName>
    </submittedName>
</protein>
<sequence>MGTFILTTLNQNQPIMKKVLLLGLAILLASAVAFGQSRTVSGTVTSGEDGGELPGVSVLVKGTTMGTATDLDGEYSIEVPEGGSVLVFSFMGMISQEIEIGSKSIVNVTLQADAKQLSEVVVQAYGMQSEKLNTQQIETVDSEAFENFPVISPQEALQGQAAGVQATSSSGLIGSSQVVRVRGITSFTSGNSPLFVIDGVPLNDASGSTSYSSGGGGTALNPLMDLNPNDIESMTVLKDAAATALYGSRGANGVIIITTKGGKLGEKTQINFDYYTGVNEASVEKEVLDFQQYSKLRTDLGADPASFPESGTNWRDIVSQTGALNSYSLNASGGGDKTTFYVGGTYFNSKAYVIGNEVDKLNGRLNLTHKASDKLRVGVNFATSSLVNDRVGAENDTYSPWTVSYLNTPFGQPYDAEGNLQQAGFNNPLLLDRDIRYVLTSRRSTGNVFAEYNILEDLVFRTDWGMDYVQVEEEYRSGDIITPGGYGSKEINQDNKWLTTNTLNYVKTYGAHTIDALVGQSFETSDRDFILTEANGYISDDLPNTGSGSEPVTASNTGTEWAIASFFGRLNYNYADRYIVEGSVRRDGSSRFGEDKRYGTFAAVSASWLISSEDFFPKGGVVDFLKLSSSYGSSGNDRISNFGALGLYSGVNYNGSPGLYYSQPSNPNLTWETTHQFDINLNAELFSNRLRFDFSYWNKNTDGILLDVPLPYTTGFASRTQNFGAMRNNGLDLSLSGDVFAESEFKWTTSFNVGFLKNEVTKLPESAQVDPDGNLYVPIGSFTDEARATVGRTANEFFLKEYLGINPETGDAEWRGEDGEATTDYTAAPYAYAGSSLPKATGGFTNTFSYKGLSLRVFFNFVSGGHVYLADNEFSENIAASGSFNNVTRVLDSWTSENTDAFAPAYSSATMSFWDNESTRHLFDASYIRLKNITLSYQLPVSLLQRTRAVRSARVYVMGQNLATFASDAFDNGSDPEVNTSGTEAGNMSGESFFTSPNPKQITFGVSLGF</sequence>
<dbReference type="SUPFAM" id="SSF49464">
    <property type="entry name" value="Carboxypeptidase regulatory domain-like"/>
    <property type="match status" value="1"/>
</dbReference>
<dbReference type="InterPro" id="IPR008969">
    <property type="entry name" value="CarboxyPept-like_regulatory"/>
</dbReference>
<dbReference type="NCBIfam" id="TIGR04056">
    <property type="entry name" value="OMP_RagA_SusC"/>
    <property type="match status" value="1"/>
</dbReference>
<dbReference type="EMBL" id="BMIU01000018">
    <property type="protein sequence ID" value="GGF42157.1"/>
    <property type="molecule type" value="Genomic_DNA"/>
</dbReference>
<reference evidence="13" key="1">
    <citation type="journal article" date="2019" name="Int. J. Syst. Evol. Microbiol.">
        <title>The Global Catalogue of Microorganisms (GCM) 10K type strain sequencing project: providing services to taxonomists for standard genome sequencing and annotation.</title>
        <authorList>
            <consortium name="The Broad Institute Genomics Platform"/>
            <consortium name="The Broad Institute Genome Sequencing Center for Infectious Disease"/>
            <person name="Wu L."/>
            <person name="Ma J."/>
        </authorList>
    </citation>
    <scope>NUCLEOTIDE SEQUENCE [LARGE SCALE GENOMIC DNA]</scope>
    <source>
        <strain evidence="13">CGMCC 1.15407</strain>
    </source>
</reference>
<dbReference type="InterPro" id="IPR000531">
    <property type="entry name" value="Beta-barrel_TonB"/>
</dbReference>
<keyword evidence="6 8" id="KW-0472">Membrane</keyword>
<keyword evidence="2 8" id="KW-0813">Transport</keyword>
<dbReference type="SUPFAM" id="SSF56935">
    <property type="entry name" value="Porins"/>
    <property type="match status" value="1"/>
</dbReference>
<feature type="domain" description="TonB-dependent receptor plug" evidence="11">
    <location>
        <begin position="134"/>
        <end position="254"/>
    </location>
</feature>
<dbReference type="InterPro" id="IPR023996">
    <property type="entry name" value="TonB-dep_OMP_SusC/RagA"/>
</dbReference>
<keyword evidence="4 8" id="KW-0812">Transmembrane</keyword>
<keyword evidence="13" id="KW-1185">Reference proteome</keyword>
<evidence type="ECO:0000256" key="4">
    <source>
        <dbReference type="ARBA" id="ARBA00022692"/>
    </source>
</evidence>
<dbReference type="Pfam" id="PF00593">
    <property type="entry name" value="TonB_dep_Rec_b-barrel"/>
    <property type="match status" value="1"/>
</dbReference>
<comment type="subcellular location">
    <subcellularLocation>
        <location evidence="1 8">Cell outer membrane</location>
        <topology evidence="1 8">Multi-pass membrane protein</topology>
    </subcellularLocation>
</comment>
<keyword evidence="3 8" id="KW-1134">Transmembrane beta strand</keyword>
<evidence type="ECO:0000256" key="2">
    <source>
        <dbReference type="ARBA" id="ARBA00022448"/>
    </source>
</evidence>